<dbReference type="AlphaFoldDB" id="A0AAF1KAB8"/>
<keyword evidence="3" id="KW-1185">Reference proteome</keyword>
<evidence type="ECO:0000259" key="1">
    <source>
        <dbReference type="Pfam" id="PF08808"/>
    </source>
</evidence>
<protein>
    <submittedName>
        <fullName evidence="2">RES domain-containing protein</fullName>
    </submittedName>
</protein>
<evidence type="ECO:0000313" key="2">
    <source>
        <dbReference type="EMBL" id="WFR98615.1"/>
    </source>
</evidence>
<dbReference type="KEGG" id="rtu:PR017_25215"/>
<proteinExistence type="predicted"/>
<dbReference type="Pfam" id="PF08808">
    <property type="entry name" value="RES"/>
    <property type="match status" value="1"/>
</dbReference>
<dbReference type="InterPro" id="IPR014914">
    <property type="entry name" value="RES_dom"/>
</dbReference>
<feature type="domain" description="RES" evidence="1">
    <location>
        <begin position="33"/>
        <end position="91"/>
    </location>
</feature>
<organism evidence="2 3">
    <name type="scientific">Rhizobium tumorigenes</name>
    <dbReference type="NCBI Taxonomy" id="2041385"/>
    <lineage>
        <taxon>Bacteria</taxon>
        <taxon>Pseudomonadati</taxon>
        <taxon>Pseudomonadota</taxon>
        <taxon>Alphaproteobacteria</taxon>
        <taxon>Hyphomicrobiales</taxon>
        <taxon>Rhizobiaceae</taxon>
        <taxon>Rhizobium/Agrobacterium group</taxon>
        <taxon>Rhizobium</taxon>
    </lineage>
</organism>
<dbReference type="EMBL" id="CP117258">
    <property type="protein sequence ID" value="WFR98615.1"/>
    <property type="molecule type" value="Genomic_DNA"/>
</dbReference>
<reference evidence="3" key="2">
    <citation type="journal article" date="2023" name="MicrobiologyOpen">
        <title>Genomics of the tumorigenes clade of the family Rhizobiaceae and description of Rhizobium rhododendri sp. nov.</title>
        <authorList>
            <person name="Kuzmanovic N."/>
            <person name="diCenzo G.C."/>
            <person name="Bunk B."/>
            <person name="Sproeer C."/>
            <person name="Fruehling A."/>
            <person name="Neumann-Schaal M."/>
            <person name="Overmann J."/>
            <person name="Smalla K."/>
        </authorList>
    </citation>
    <scope>NUCLEOTIDE SEQUENCE [LARGE SCALE GENOMIC DNA]</scope>
    <source>
        <strain evidence="3">1078</strain>
        <plasmid evidence="3">unnamed1</plasmid>
    </source>
</reference>
<keyword evidence="2" id="KW-0614">Plasmid</keyword>
<reference evidence="2 3" key="1">
    <citation type="journal article" date="2018" name="Sci. Rep.">
        <title>Rhizobium tumorigenes sp. nov., a novel plant tumorigenic bacterium isolated from cane gall tumors on thornless blackberry.</title>
        <authorList>
            <person name="Kuzmanovi N."/>
            <person name="Smalla K."/>
            <person name="Gronow S."/>
            <person name="PuBawska J."/>
        </authorList>
    </citation>
    <scope>NUCLEOTIDE SEQUENCE [LARGE SCALE GENOMIC DNA]</scope>
    <source>
        <strain evidence="2 3">1078</strain>
    </source>
</reference>
<accession>A0AAF1KAB8</accession>
<geneLocation type="plasmid" evidence="2 3">
    <name>unnamed1</name>
</geneLocation>
<evidence type="ECO:0000313" key="3">
    <source>
        <dbReference type="Proteomes" id="UP000249499"/>
    </source>
</evidence>
<gene>
    <name evidence="2" type="ORF">PR017_25215</name>
</gene>
<name>A0AAF1KAB8_9HYPH</name>
<dbReference type="Proteomes" id="UP000249499">
    <property type="component" value="Plasmid unnamed1"/>
</dbReference>
<sequence length="96" mass="10799">MSPPLPPANFESRKPEIISIPAKAVVHRFYTSTFEPIHFDKSDLGRFNAPDATYGVLYAAREIEGAFAETFLRTLAHAHRYLVSKKKGLRALVFHA</sequence>
<dbReference type="RefSeq" id="WP_275113037.1">
    <property type="nucleotide sequence ID" value="NZ_CP117258.1"/>
</dbReference>